<evidence type="ECO:0000256" key="2">
    <source>
        <dbReference type="ARBA" id="ARBA00008914"/>
    </source>
</evidence>
<evidence type="ECO:0000313" key="11">
    <source>
        <dbReference type="Proteomes" id="UP000525987"/>
    </source>
</evidence>
<dbReference type="EMBL" id="JACHXM010000004">
    <property type="protein sequence ID" value="MBB3140415.1"/>
    <property type="molecule type" value="Genomic_DNA"/>
</dbReference>
<dbReference type="GO" id="GO:0005886">
    <property type="term" value="C:plasma membrane"/>
    <property type="evidence" value="ECO:0007669"/>
    <property type="project" value="UniProtKB-SubCell"/>
</dbReference>
<dbReference type="PROSITE" id="PS51123">
    <property type="entry name" value="OMPA_2"/>
    <property type="match status" value="1"/>
</dbReference>
<dbReference type="InterPro" id="IPR025713">
    <property type="entry name" value="MotB-like_N_dom"/>
</dbReference>
<dbReference type="AlphaFoldDB" id="A0A7W5BWM2"/>
<keyword evidence="5 8" id="KW-1133">Transmembrane helix</keyword>
<evidence type="ECO:0000256" key="4">
    <source>
        <dbReference type="ARBA" id="ARBA00022692"/>
    </source>
</evidence>
<evidence type="ECO:0000256" key="3">
    <source>
        <dbReference type="ARBA" id="ARBA00022475"/>
    </source>
</evidence>
<feature type="transmembrane region" description="Helical" evidence="8">
    <location>
        <begin position="30"/>
        <end position="52"/>
    </location>
</feature>
<evidence type="ECO:0000256" key="7">
    <source>
        <dbReference type="PROSITE-ProRule" id="PRU00473"/>
    </source>
</evidence>
<comment type="subcellular location">
    <subcellularLocation>
        <location evidence="1">Cell membrane</location>
        <topology evidence="1">Single-pass membrane protein</topology>
    </subcellularLocation>
</comment>
<dbReference type="Proteomes" id="UP000525987">
    <property type="component" value="Unassembled WGS sequence"/>
</dbReference>
<sequence>MLDRDTRQALAPPGQGGEEGESWLMSYLDVLTLLITLFVLLLSMSSLVPVGGTSSEMSPSARQAALAIGEGLKPRHAGLQPHFQGLGMEGVSVERTRQGLTLRIEDRLLFDSGRARVTEGGQHVLARLAERLAGLGGEISVEGHTDSLPIATERFPSNWELSTGRASAVVRALAAAGVARERLRAIGYADTRPLAANDDAEGRAANRRVELVWRAPVGDT</sequence>
<dbReference type="SUPFAM" id="SSF103088">
    <property type="entry name" value="OmpA-like"/>
    <property type="match status" value="1"/>
</dbReference>
<dbReference type="PANTHER" id="PTHR30329">
    <property type="entry name" value="STATOR ELEMENT OF FLAGELLAR MOTOR COMPLEX"/>
    <property type="match status" value="1"/>
</dbReference>
<evidence type="ECO:0000256" key="6">
    <source>
        <dbReference type="ARBA" id="ARBA00023136"/>
    </source>
</evidence>
<accession>A0A7W5BWM2</accession>
<dbReference type="Pfam" id="PF13677">
    <property type="entry name" value="MotB_plug"/>
    <property type="match status" value="1"/>
</dbReference>
<proteinExistence type="inferred from homology"/>
<comment type="similarity">
    <text evidence="2">Belongs to the MotB family.</text>
</comment>
<keyword evidence="4 8" id="KW-0812">Transmembrane</keyword>
<dbReference type="RefSeq" id="WP_183386807.1">
    <property type="nucleotide sequence ID" value="NZ_JACHXM010000004.1"/>
</dbReference>
<comment type="caution">
    <text evidence="10">The sequence shown here is derived from an EMBL/GenBank/DDBJ whole genome shotgun (WGS) entry which is preliminary data.</text>
</comment>
<dbReference type="PANTHER" id="PTHR30329:SF21">
    <property type="entry name" value="LIPOPROTEIN YIAD-RELATED"/>
    <property type="match status" value="1"/>
</dbReference>
<keyword evidence="3" id="KW-1003">Cell membrane</keyword>
<evidence type="ECO:0000313" key="10">
    <source>
        <dbReference type="EMBL" id="MBB3140415.1"/>
    </source>
</evidence>
<gene>
    <name evidence="10" type="ORF">FHR96_001277</name>
</gene>
<dbReference type="Gene3D" id="3.30.1330.60">
    <property type="entry name" value="OmpA-like domain"/>
    <property type="match status" value="1"/>
</dbReference>
<evidence type="ECO:0000256" key="1">
    <source>
        <dbReference type="ARBA" id="ARBA00004162"/>
    </source>
</evidence>
<dbReference type="Pfam" id="PF00691">
    <property type="entry name" value="OmpA"/>
    <property type="match status" value="1"/>
</dbReference>
<organism evidence="10 11">
    <name type="scientific">Halomonas organivorans</name>
    <dbReference type="NCBI Taxonomy" id="257772"/>
    <lineage>
        <taxon>Bacteria</taxon>
        <taxon>Pseudomonadati</taxon>
        <taxon>Pseudomonadota</taxon>
        <taxon>Gammaproteobacteria</taxon>
        <taxon>Oceanospirillales</taxon>
        <taxon>Halomonadaceae</taxon>
        <taxon>Halomonas</taxon>
    </lineage>
</organism>
<dbReference type="InterPro" id="IPR050330">
    <property type="entry name" value="Bact_OuterMem_StrucFunc"/>
</dbReference>
<evidence type="ECO:0000256" key="5">
    <source>
        <dbReference type="ARBA" id="ARBA00022989"/>
    </source>
</evidence>
<keyword evidence="6 7" id="KW-0472">Membrane</keyword>
<dbReference type="InterPro" id="IPR036737">
    <property type="entry name" value="OmpA-like_sf"/>
</dbReference>
<evidence type="ECO:0000259" key="9">
    <source>
        <dbReference type="PROSITE" id="PS51123"/>
    </source>
</evidence>
<dbReference type="InterPro" id="IPR006665">
    <property type="entry name" value="OmpA-like"/>
</dbReference>
<evidence type="ECO:0000256" key="8">
    <source>
        <dbReference type="SAM" id="Phobius"/>
    </source>
</evidence>
<feature type="domain" description="OmpA-like" evidence="9">
    <location>
        <begin position="97"/>
        <end position="217"/>
    </location>
</feature>
<dbReference type="CDD" id="cd07185">
    <property type="entry name" value="OmpA_C-like"/>
    <property type="match status" value="1"/>
</dbReference>
<protein>
    <submittedName>
        <fullName evidence="10">Chemotaxis protein MotB</fullName>
    </submittedName>
</protein>
<keyword evidence="11" id="KW-1185">Reference proteome</keyword>
<reference evidence="10 11" key="1">
    <citation type="submission" date="2020-08" db="EMBL/GenBank/DDBJ databases">
        <title>Genomic Encyclopedia of Type Strains, Phase III (KMG-III): the genomes of soil and plant-associated and newly described type strains.</title>
        <authorList>
            <person name="Whitman W."/>
        </authorList>
    </citation>
    <scope>NUCLEOTIDE SEQUENCE [LARGE SCALE GENOMIC DNA]</scope>
    <source>
        <strain evidence="10 11">CECT 5995</strain>
    </source>
</reference>
<name>A0A7W5BWM2_9GAMM</name>